<proteinExistence type="predicted"/>
<name>A0A1W1H5C3_9BACT</name>
<dbReference type="PANTHER" id="PTHR39158">
    <property type="entry name" value="OS08G0560600 PROTEIN"/>
    <property type="match status" value="1"/>
</dbReference>
<dbReference type="InterPro" id="IPR018961">
    <property type="entry name" value="DnaJ_homolog_subfam-C_membr-28"/>
</dbReference>
<organism evidence="2 3">
    <name type="scientific">Desulfamplus magnetovallimortis</name>
    <dbReference type="NCBI Taxonomy" id="1246637"/>
    <lineage>
        <taxon>Bacteria</taxon>
        <taxon>Pseudomonadati</taxon>
        <taxon>Thermodesulfobacteriota</taxon>
        <taxon>Desulfobacteria</taxon>
        <taxon>Desulfobacterales</taxon>
        <taxon>Desulfobacteraceae</taxon>
        <taxon>Desulfamplus</taxon>
    </lineage>
</organism>
<gene>
    <name evidence="2" type="ORF">MTBBW1_1060031</name>
</gene>
<dbReference type="Pfam" id="PF09350">
    <property type="entry name" value="DJC28_CD"/>
    <property type="match status" value="1"/>
</dbReference>
<dbReference type="RefSeq" id="WP_080804148.1">
    <property type="nucleotide sequence ID" value="NZ_LT828545.1"/>
</dbReference>
<feature type="domain" description="DnaJ homologue subfamily C member 28 conserved" evidence="1">
    <location>
        <begin position="8"/>
        <end position="73"/>
    </location>
</feature>
<dbReference type="PANTHER" id="PTHR39158:SF1">
    <property type="entry name" value="DNAJ HOMOLOG SUBFAMILY C MEMBER 28"/>
    <property type="match status" value="1"/>
</dbReference>
<sequence length="123" mass="13953">MIPGFQSLVEERIKNAQKKGEFDNLPGRGTPLNLEDMKIPEEFRMAYRVLKNSGFLPPEIELGKKIRQTEELIASLSEDDPSRLKLGKKLNFLMTKLNASRGHSALSATVTHNYRDALQKRIS</sequence>
<dbReference type="STRING" id="1246637.MTBBW1_1060031"/>
<dbReference type="OrthoDB" id="9798476at2"/>
<accession>A0A1W1H5C3</accession>
<reference evidence="2 3" key="1">
    <citation type="submission" date="2017-03" db="EMBL/GenBank/DDBJ databases">
        <authorList>
            <person name="Afonso C.L."/>
            <person name="Miller P.J."/>
            <person name="Scott M.A."/>
            <person name="Spackman E."/>
            <person name="Goraichik I."/>
            <person name="Dimitrov K.M."/>
            <person name="Suarez D.L."/>
            <person name="Swayne D.E."/>
        </authorList>
    </citation>
    <scope>NUCLEOTIDE SEQUENCE [LARGE SCALE GENOMIC DNA]</scope>
    <source>
        <strain evidence="2">PRJEB14757</strain>
    </source>
</reference>
<dbReference type="EMBL" id="FWEV01000009">
    <property type="protein sequence ID" value="SLM27680.1"/>
    <property type="molecule type" value="Genomic_DNA"/>
</dbReference>
<dbReference type="InterPro" id="IPR052573">
    <property type="entry name" value="DnaJ_C_subfamily_28"/>
</dbReference>
<evidence type="ECO:0000259" key="1">
    <source>
        <dbReference type="Pfam" id="PF09350"/>
    </source>
</evidence>
<protein>
    <recommendedName>
        <fullName evidence="1">DnaJ homologue subfamily C member 28 conserved domain-containing protein</fullName>
    </recommendedName>
</protein>
<dbReference type="Proteomes" id="UP000191931">
    <property type="component" value="Unassembled WGS sequence"/>
</dbReference>
<evidence type="ECO:0000313" key="2">
    <source>
        <dbReference type="EMBL" id="SLM27680.1"/>
    </source>
</evidence>
<keyword evidence="3" id="KW-1185">Reference proteome</keyword>
<evidence type="ECO:0000313" key="3">
    <source>
        <dbReference type="Proteomes" id="UP000191931"/>
    </source>
</evidence>
<dbReference type="AlphaFoldDB" id="A0A1W1H5C3"/>